<gene>
    <name evidence="1" type="ORF">SS1G_03018</name>
</gene>
<protein>
    <submittedName>
        <fullName evidence="1">Uncharacterized protein</fullName>
    </submittedName>
</protein>
<dbReference type="EMBL" id="CH476623">
    <property type="protein sequence ID" value="EDO00158.1"/>
    <property type="molecule type" value="Genomic_DNA"/>
</dbReference>
<proteinExistence type="predicted"/>
<dbReference type="RefSeq" id="XP_001596795.1">
    <property type="nucleotide sequence ID" value="XM_001596745.1"/>
</dbReference>
<keyword evidence="2" id="KW-1185">Reference proteome</keyword>
<dbReference type="AlphaFoldDB" id="A7ECH9"/>
<evidence type="ECO:0000313" key="1">
    <source>
        <dbReference type="EMBL" id="EDO00158.1"/>
    </source>
</evidence>
<organism evidence="1 2">
    <name type="scientific">Sclerotinia sclerotiorum (strain ATCC 18683 / 1980 / Ss-1)</name>
    <name type="common">White mold</name>
    <name type="synonym">Whetzelinia sclerotiorum</name>
    <dbReference type="NCBI Taxonomy" id="665079"/>
    <lineage>
        <taxon>Eukaryota</taxon>
        <taxon>Fungi</taxon>
        <taxon>Dikarya</taxon>
        <taxon>Ascomycota</taxon>
        <taxon>Pezizomycotina</taxon>
        <taxon>Leotiomycetes</taxon>
        <taxon>Helotiales</taxon>
        <taxon>Sclerotiniaceae</taxon>
        <taxon>Sclerotinia</taxon>
    </lineage>
</organism>
<name>A7ECH9_SCLS1</name>
<dbReference type="InParanoid" id="A7ECH9"/>
<dbReference type="OMA" id="LYKTPCS"/>
<dbReference type="GeneID" id="5492285"/>
<reference evidence="2" key="1">
    <citation type="journal article" date="2011" name="PLoS Genet.">
        <title>Genomic analysis of the necrotrophic fungal pathogens Sclerotinia sclerotiorum and Botrytis cinerea.</title>
        <authorList>
            <person name="Amselem J."/>
            <person name="Cuomo C.A."/>
            <person name="van Kan J.A."/>
            <person name="Viaud M."/>
            <person name="Benito E.P."/>
            <person name="Couloux A."/>
            <person name="Coutinho P.M."/>
            <person name="de Vries R.P."/>
            <person name="Dyer P.S."/>
            <person name="Fillinger S."/>
            <person name="Fournier E."/>
            <person name="Gout L."/>
            <person name="Hahn M."/>
            <person name="Kohn L."/>
            <person name="Lapalu N."/>
            <person name="Plummer K.M."/>
            <person name="Pradier J.M."/>
            <person name="Quevillon E."/>
            <person name="Sharon A."/>
            <person name="Simon A."/>
            <person name="ten Have A."/>
            <person name="Tudzynski B."/>
            <person name="Tudzynski P."/>
            <person name="Wincker P."/>
            <person name="Andrew M."/>
            <person name="Anthouard V."/>
            <person name="Beever R.E."/>
            <person name="Beffa R."/>
            <person name="Benoit I."/>
            <person name="Bouzid O."/>
            <person name="Brault B."/>
            <person name="Chen Z."/>
            <person name="Choquer M."/>
            <person name="Collemare J."/>
            <person name="Cotton P."/>
            <person name="Danchin E.G."/>
            <person name="Da Silva C."/>
            <person name="Gautier A."/>
            <person name="Giraud C."/>
            <person name="Giraud T."/>
            <person name="Gonzalez C."/>
            <person name="Grossetete S."/>
            <person name="Guldener U."/>
            <person name="Henrissat B."/>
            <person name="Howlett B.J."/>
            <person name="Kodira C."/>
            <person name="Kretschmer M."/>
            <person name="Lappartient A."/>
            <person name="Leroch M."/>
            <person name="Levis C."/>
            <person name="Mauceli E."/>
            <person name="Neuveglise C."/>
            <person name="Oeser B."/>
            <person name="Pearson M."/>
            <person name="Poulain J."/>
            <person name="Poussereau N."/>
            <person name="Quesneville H."/>
            <person name="Rascle C."/>
            <person name="Schumacher J."/>
            <person name="Segurens B."/>
            <person name="Sexton A."/>
            <person name="Silva E."/>
            <person name="Sirven C."/>
            <person name="Soanes D.M."/>
            <person name="Talbot N.J."/>
            <person name="Templeton M."/>
            <person name="Yandava C."/>
            <person name="Yarden O."/>
            <person name="Zeng Q."/>
            <person name="Rollins J.A."/>
            <person name="Lebrun M.H."/>
            <person name="Dickman M."/>
        </authorList>
    </citation>
    <scope>NUCLEOTIDE SEQUENCE [LARGE SCALE GENOMIC DNA]</scope>
    <source>
        <strain evidence="2">ATCC 18683 / 1980 / Ss-1</strain>
    </source>
</reference>
<dbReference type="HOGENOM" id="CLU_057713_0_0_1"/>
<evidence type="ECO:0000313" key="2">
    <source>
        <dbReference type="Proteomes" id="UP000001312"/>
    </source>
</evidence>
<sequence>MQVYLTNASFEGGRRLSNFWHRVPVIPSDFKTRFQHASKSLYSTERGGVSPLSTDVLDKHAKLKSIPRPVERVYAPQWRKSKVWDKIFSPHWDPQRYKAEYNQSSCVPLWDIAPGCLLFLKGKTRLAPESLKEIRKYAHPGVCGHHVVVLAIDVKGVDEATVGLATIRSFSQHQDECRFLGLDWFDNTHFEIQQRGNNNLPPPLEQNIKVLRLYKTPCSNQYHENRQLIETGTIFTVPYQELMTEVRFPGEHSDSWYPSSYLNGWSRRIIKQDFFAMCEIIGFTPDPWASSGPYMWKEFVKKTGIDTFGFDLEDPALYDEKAFHQQMWEEGEEEYNKFYSWSGIVQQSSDDYSPLGWVFDREPYKGGLIRKKINGRGLIRKVDPFDPSGKQFQS</sequence>
<dbReference type="KEGG" id="ssl:SS1G_03018"/>
<accession>A7ECH9</accession>
<dbReference type="Proteomes" id="UP000001312">
    <property type="component" value="Unassembled WGS sequence"/>
</dbReference>